<dbReference type="InterPro" id="IPR043135">
    <property type="entry name" value="Fur_C"/>
</dbReference>
<dbReference type="GO" id="GO:1900705">
    <property type="term" value="P:negative regulation of siderophore biosynthetic process"/>
    <property type="evidence" value="ECO:0007669"/>
    <property type="project" value="TreeGrafter"/>
</dbReference>
<evidence type="ECO:0000256" key="9">
    <source>
        <dbReference type="ARBA" id="ARBA00023015"/>
    </source>
</evidence>
<dbReference type="Pfam" id="PF01475">
    <property type="entry name" value="FUR"/>
    <property type="match status" value="1"/>
</dbReference>
<dbReference type="PANTHER" id="PTHR33202">
    <property type="entry name" value="ZINC UPTAKE REGULATION PROTEIN"/>
    <property type="match status" value="1"/>
</dbReference>
<gene>
    <name evidence="12" type="ORF">METZ01_LOCUS53940</name>
</gene>
<dbReference type="EMBL" id="UINC01002868">
    <property type="protein sequence ID" value="SVA01086.1"/>
    <property type="molecule type" value="Genomic_DNA"/>
</dbReference>
<dbReference type="CDD" id="cd07153">
    <property type="entry name" value="Fur_like"/>
    <property type="match status" value="1"/>
</dbReference>
<keyword evidence="5" id="KW-0678">Repressor</keyword>
<dbReference type="AlphaFoldDB" id="A0A381SAN1"/>
<dbReference type="PANTHER" id="PTHR33202:SF2">
    <property type="entry name" value="FERRIC UPTAKE REGULATION PROTEIN"/>
    <property type="match status" value="1"/>
</dbReference>
<evidence type="ECO:0000256" key="7">
    <source>
        <dbReference type="ARBA" id="ARBA00022833"/>
    </source>
</evidence>
<evidence type="ECO:0000256" key="1">
    <source>
        <dbReference type="ARBA" id="ARBA00004496"/>
    </source>
</evidence>
<keyword evidence="9" id="KW-0805">Transcription regulation</keyword>
<evidence type="ECO:0000256" key="4">
    <source>
        <dbReference type="ARBA" id="ARBA00022490"/>
    </source>
</evidence>
<dbReference type="GO" id="GO:0005829">
    <property type="term" value="C:cytosol"/>
    <property type="evidence" value="ECO:0007669"/>
    <property type="project" value="TreeGrafter"/>
</dbReference>
<dbReference type="SUPFAM" id="SSF46785">
    <property type="entry name" value="Winged helix' DNA-binding domain"/>
    <property type="match status" value="1"/>
</dbReference>
<keyword evidence="8" id="KW-0408">Iron</keyword>
<keyword evidence="10" id="KW-0238">DNA-binding</keyword>
<evidence type="ECO:0000256" key="10">
    <source>
        <dbReference type="ARBA" id="ARBA00023125"/>
    </source>
</evidence>
<keyword evidence="7" id="KW-0862">Zinc</keyword>
<dbReference type="FunFam" id="3.30.1490.190:FF:000001">
    <property type="entry name" value="Ferric uptake regulation protein"/>
    <property type="match status" value="1"/>
</dbReference>
<dbReference type="InterPro" id="IPR036390">
    <property type="entry name" value="WH_DNA-bd_sf"/>
</dbReference>
<evidence type="ECO:0000256" key="6">
    <source>
        <dbReference type="ARBA" id="ARBA00022723"/>
    </source>
</evidence>
<comment type="similarity">
    <text evidence="2">Belongs to the Fur family.</text>
</comment>
<evidence type="ECO:0000256" key="2">
    <source>
        <dbReference type="ARBA" id="ARBA00007957"/>
    </source>
</evidence>
<keyword evidence="11" id="KW-0804">Transcription</keyword>
<dbReference type="InterPro" id="IPR036388">
    <property type="entry name" value="WH-like_DNA-bd_sf"/>
</dbReference>
<dbReference type="GO" id="GO:0000976">
    <property type="term" value="F:transcription cis-regulatory region binding"/>
    <property type="evidence" value="ECO:0007669"/>
    <property type="project" value="TreeGrafter"/>
</dbReference>
<accession>A0A381SAN1</accession>
<comment type="subcellular location">
    <subcellularLocation>
        <location evidence="1">Cytoplasm</location>
    </subcellularLocation>
</comment>
<dbReference type="Gene3D" id="3.30.1490.190">
    <property type="match status" value="1"/>
</dbReference>
<evidence type="ECO:0000256" key="8">
    <source>
        <dbReference type="ARBA" id="ARBA00023004"/>
    </source>
</evidence>
<evidence type="ECO:0000256" key="11">
    <source>
        <dbReference type="ARBA" id="ARBA00023163"/>
    </source>
</evidence>
<reference evidence="12" key="1">
    <citation type="submission" date="2018-05" db="EMBL/GenBank/DDBJ databases">
        <authorList>
            <person name="Lanie J.A."/>
            <person name="Ng W.-L."/>
            <person name="Kazmierczak K.M."/>
            <person name="Andrzejewski T.M."/>
            <person name="Davidsen T.M."/>
            <person name="Wayne K.J."/>
            <person name="Tettelin H."/>
            <person name="Glass J.I."/>
            <person name="Rusch D."/>
            <person name="Podicherti R."/>
            <person name="Tsui H.-C.T."/>
            <person name="Winkler M.E."/>
        </authorList>
    </citation>
    <scope>NUCLEOTIDE SEQUENCE</scope>
</reference>
<dbReference type="GO" id="GO:0003700">
    <property type="term" value="F:DNA-binding transcription factor activity"/>
    <property type="evidence" value="ECO:0007669"/>
    <property type="project" value="InterPro"/>
</dbReference>
<dbReference type="GO" id="GO:0045892">
    <property type="term" value="P:negative regulation of DNA-templated transcription"/>
    <property type="evidence" value="ECO:0007669"/>
    <property type="project" value="TreeGrafter"/>
</dbReference>
<dbReference type="GO" id="GO:0008270">
    <property type="term" value="F:zinc ion binding"/>
    <property type="evidence" value="ECO:0007669"/>
    <property type="project" value="TreeGrafter"/>
</dbReference>
<organism evidence="12">
    <name type="scientific">marine metagenome</name>
    <dbReference type="NCBI Taxonomy" id="408172"/>
    <lineage>
        <taxon>unclassified sequences</taxon>
        <taxon>metagenomes</taxon>
        <taxon>ecological metagenomes</taxon>
    </lineage>
</organism>
<proteinExistence type="inferred from homology"/>
<evidence type="ECO:0008006" key="13">
    <source>
        <dbReference type="Google" id="ProtNLM"/>
    </source>
</evidence>
<name>A0A381SAN1_9ZZZZ</name>
<dbReference type="InterPro" id="IPR002481">
    <property type="entry name" value="FUR"/>
</dbReference>
<evidence type="ECO:0000256" key="3">
    <source>
        <dbReference type="ARBA" id="ARBA00011738"/>
    </source>
</evidence>
<keyword evidence="4" id="KW-0963">Cytoplasm</keyword>
<keyword evidence="6" id="KW-0479">Metal-binding</keyword>
<dbReference type="Gene3D" id="1.10.10.10">
    <property type="entry name" value="Winged helix-like DNA-binding domain superfamily/Winged helix DNA-binding domain"/>
    <property type="match status" value="1"/>
</dbReference>
<evidence type="ECO:0000256" key="5">
    <source>
        <dbReference type="ARBA" id="ARBA00022491"/>
    </source>
</evidence>
<protein>
    <recommendedName>
        <fullName evidence="13">Ferric uptake regulation protein</fullName>
    </recommendedName>
</protein>
<evidence type="ECO:0000313" key="12">
    <source>
        <dbReference type="EMBL" id="SVA01086.1"/>
    </source>
</evidence>
<sequence>MDSKEIDILEDYISENNLKITKQRRIVLKSFLECKNHISVEELYNIVLKTEPKIGLATVYRTLALLTKSGLALEMDFGDGQKRYESSYRSAHHDHMVCTECGKIIEFTHPLIEKYQEEVAKENSFKITSHKLDLFGHCQDCK</sequence>
<comment type="subunit">
    <text evidence="3">Homodimer.</text>
</comment>